<sequence length="45" mass="4970">MRALDDSSRLGFSWFFFCSAQLSRYSLILSSTSCSSCLLDSSCSC</sequence>
<proteinExistence type="predicted"/>
<evidence type="ECO:0000313" key="1">
    <source>
        <dbReference type="EMBL" id="OAY43775.1"/>
    </source>
</evidence>
<organism evidence="1">
    <name type="scientific">Manihot esculenta</name>
    <name type="common">Cassava</name>
    <name type="synonym">Jatropha manihot</name>
    <dbReference type="NCBI Taxonomy" id="3983"/>
    <lineage>
        <taxon>Eukaryota</taxon>
        <taxon>Viridiplantae</taxon>
        <taxon>Streptophyta</taxon>
        <taxon>Embryophyta</taxon>
        <taxon>Tracheophyta</taxon>
        <taxon>Spermatophyta</taxon>
        <taxon>Magnoliopsida</taxon>
        <taxon>eudicotyledons</taxon>
        <taxon>Gunneridae</taxon>
        <taxon>Pentapetalae</taxon>
        <taxon>rosids</taxon>
        <taxon>fabids</taxon>
        <taxon>Malpighiales</taxon>
        <taxon>Euphorbiaceae</taxon>
        <taxon>Crotonoideae</taxon>
        <taxon>Manihoteae</taxon>
        <taxon>Manihot</taxon>
    </lineage>
</organism>
<accession>A0A2C9VGV3</accession>
<name>A0A2C9VGV3_MANES</name>
<reference evidence="1" key="1">
    <citation type="submission" date="2016-02" db="EMBL/GenBank/DDBJ databases">
        <title>WGS assembly of Manihot esculenta.</title>
        <authorList>
            <person name="Bredeson J.V."/>
            <person name="Prochnik S.E."/>
            <person name="Lyons J.B."/>
            <person name="Schmutz J."/>
            <person name="Grimwood J."/>
            <person name="Vrebalov J."/>
            <person name="Bart R.S."/>
            <person name="Amuge T."/>
            <person name="Ferguson M.E."/>
            <person name="Green R."/>
            <person name="Putnam N."/>
            <person name="Stites J."/>
            <person name="Rounsley S."/>
            <person name="Rokhsar D.S."/>
        </authorList>
    </citation>
    <scope>NUCLEOTIDE SEQUENCE [LARGE SCALE GENOMIC DNA]</scope>
    <source>
        <tissue evidence="1">Leaf</tissue>
    </source>
</reference>
<dbReference type="AlphaFoldDB" id="A0A2C9VGV3"/>
<gene>
    <name evidence="1" type="ORF">MANES_08G096800</name>
</gene>
<dbReference type="EMBL" id="CM004394">
    <property type="protein sequence ID" value="OAY43775.1"/>
    <property type="molecule type" value="Genomic_DNA"/>
</dbReference>
<protein>
    <submittedName>
        <fullName evidence="1">Uncharacterized protein</fullName>
    </submittedName>
</protein>